<evidence type="ECO:0000259" key="4">
    <source>
        <dbReference type="Pfam" id="PF08719"/>
    </source>
</evidence>
<sequence length="276" mass="31855">MENLKDKERIYNASEIAFFKKTKEAFGGLSNMAGGFPLKINGVSILTSEALYQACRFPHLPDVQQLIIKEKSPMTAKMVGKPYKNQSREDFEDVKINIMRWCLRVKLAQNFVDFSKLLISTQNKPIVEDSHKDTFWGAVREKKDENMLRGVNALGRLLMELRQQFIENPFSMKLVYVEPLKIPNFKLFGEYIGIVDEREKFIRFISKQYGLSLSFQQNQTNNGSYAYHQEEVEPVIKQISKSEKIINGKKNKKPLTTNPKSSTKKIENEPTLFGTK</sequence>
<dbReference type="InterPro" id="IPR012816">
    <property type="entry name" value="NADAR"/>
</dbReference>
<protein>
    <recommendedName>
        <fullName evidence="4">NADAR domain-containing protein</fullName>
    </recommendedName>
</protein>
<dbReference type="NCBIfam" id="TIGR02464">
    <property type="entry name" value="ribofla_fusion"/>
    <property type="match status" value="1"/>
</dbReference>
<evidence type="ECO:0000313" key="5">
    <source>
        <dbReference type="EMBL" id="AEE48318.1"/>
    </source>
</evidence>
<evidence type="ECO:0000256" key="3">
    <source>
        <dbReference type="SAM" id="MobiDB-lite"/>
    </source>
</evidence>
<evidence type="ECO:0000256" key="1">
    <source>
        <dbReference type="ARBA" id="ARBA00000022"/>
    </source>
</evidence>
<gene>
    <name evidence="5" type="ordered locus">Halhy_0407</name>
</gene>
<comment type="catalytic activity">
    <reaction evidence="1">
        <text>5-amino-6-(5-phospho-D-ribosylamino)uracil + H2O = 5,6-diaminouracil + D-ribose 5-phosphate</text>
        <dbReference type="Rhea" id="RHEA:55020"/>
        <dbReference type="ChEBI" id="CHEBI:15377"/>
        <dbReference type="ChEBI" id="CHEBI:46252"/>
        <dbReference type="ChEBI" id="CHEBI:58453"/>
        <dbReference type="ChEBI" id="CHEBI:78346"/>
    </reaction>
</comment>
<feature type="region of interest" description="Disordered" evidence="3">
    <location>
        <begin position="247"/>
        <end position="276"/>
    </location>
</feature>
<dbReference type="AlphaFoldDB" id="F4KX90"/>
<dbReference type="EMBL" id="CP002691">
    <property type="protein sequence ID" value="AEE48318.1"/>
    <property type="molecule type" value="Genomic_DNA"/>
</dbReference>
<comment type="catalytic activity">
    <reaction evidence="2">
        <text>2,5-diamino-6-hydroxy-4-(5-phosphoribosylamino)-pyrimidine + H2O = 2,5,6-triamino-4-hydroxypyrimidine + D-ribose 5-phosphate</text>
        <dbReference type="Rhea" id="RHEA:23436"/>
        <dbReference type="ChEBI" id="CHEBI:15377"/>
        <dbReference type="ChEBI" id="CHEBI:58614"/>
        <dbReference type="ChEBI" id="CHEBI:78346"/>
        <dbReference type="ChEBI" id="CHEBI:137796"/>
    </reaction>
</comment>
<dbReference type="SUPFAM" id="SSF143990">
    <property type="entry name" value="YbiA-like"/>
    <property type="match status" value="1"/>
</dbReference>
<feature type="domain" description="NADAR" evidence="4">
    <location>
        <begin position="18"/>
        <end position="164"/>
    </location>
</feature>
<reference key="2">
    <citation type="submission" date="2011-04" db="EMBL/GenBank/DDBJ databases">
        <title>Complete sequence of chromosome of Haliscomenobacter hydrossis DSM 1100.</title>
        <authorList>
            <consortium name="US DOE Joint Genome Institute (JGI-PGF)"/>
            <person name="Lucas S."/>
            <person name="Han J."/>
            <person name="Lapidus A."/>
            <person name="Bruce D."/>
            <person name="Goodwin L."/>
            <person name="Pitluck S."/>
            <person name="Peters L."/>
            <person name="Kyrpides N."/>
            <person name="Mavromatis K."/>
            <person name="Ivanova N."/>
            <person name="Ovchinnikova G."/>
            <person name="Pagani I."/>
            <person name="Daligault H."/>
            <person name="Detter J.C."/>
            <person name="Han C."/>
            <person name="Land M."/>
            <person name="Hauser L."/>
            <person name="Markowitz V."/>
            <person name="Cheng J.-F."/>
            <person name="Hugenholtz P."/>
            <person name="Woyke T."/>
            <person name="Wu D."/>
            <person name="Verbarg S."/>
            <person name="Frueling A."/>
            <person name="Brambilla E."/>
            <person name="Klenk H.-P."/>
            <person name="Eisen J.A."/>
        </authorList>
    </citation>
    <scope>NUCLEOTIDE SEQUENCE</scope>
    <source>
        <strain>DSM 1100</strain>
    </source>
</reference>
<dbReference type="CDD" id="cd15457">
    <property type="entry name" value="NADAR"/>
    <property type="match status" value="1"/>
</dbReference>
<reference evidence="5 6" key="1">
    <citation type="journal article" date="2011" name="Stand. Genomic Sci.">
        <title>Complete genome sequence of Haliscomenobacter hydrossis type strain (O).</title>
        <authorList>
            <consortium name="US DOE Joint Genome Institute (JGI-PGF)"/>
            <person name="Daligault H."/>
            <person name="Lapidus A."/>
            <person name="Zeytun A."/>
            <person name="Nolan M."/>
            <person name="Lucas S."/>
            <person name="Del Rio T.G."/>
            <person name="Tice H."/>
            <person name="Cheng J.F."/>
            <person name="Tapia R."/>
            <person name="Han C."/>
            <person name="Goodwin L."/>
            <person name="Pitluck S."/>
            <person name="Liolios K."/>
            <person name="Pagani I."/>
            <person name="Ivanova N."/>
            <person name="Huntemann M."/>
            <person name="Mavromatis K."/>
            <person name="Mikhailova N."/>
            <person name="Pati A."/>
            <person name="Chen A."/>
            <person name="Palaniappan K."/>
            <person name="Land M."/>
            <person name="Hauser L."/>
            <person name="Brambilla E.M."/>
            <person name="Rohde M."/>
            <person name="Verbarg S."/>
            <person name="Goker M."/>
            <person name="Bristow J."/>
            <person name="Eisen J.A."/>
            <person name="Markowitz V."/>
            <person name="Hugenholtz P."/>
            <person name="Kyrpides N.C."/>
            <person name="Klenk H.P."/>
            <person name="Woyke T."/>
        </authorList>
    </citation>
    <scope>NUCLEOTIDE SEQUENCE [LARGE SCALE GENOMIC DNA]</scope>
    <source>
        <strain evidence="6">ATCC 27775 / DSM 1100 / LMG 10767 / O</strain>
    </source>
</reference>
<dbReference type="RefSeq" id="WP_013762882.1">
    <property type="nucleotide sequence ID" value="NC_015510.1"/>
</dbReference>
<dbReference type="KEGG" id="hhy:Halhy_0407"/>
<dbReference type="Gene3D" id="1.10.357.40">
    <property type="entry name" value="YbiA-like"/>
    <property type="match status" value="1"/>
</dbReference>
<evidence type="ECO:0000256" key="2">
    <source>
        <dbReference type="ARBA" id="ARBA00000751"/>
    </source>
</evidence>
<dbReference type="STRING" id="760192.Halhy_0407"/>
<organism evidence="5 6">
    <name type="scientific">Haliscomenobacter hydrossis (strain ATCC 27775 / DSM 1100 / LMG 10767 / O)</name>
    <dbReference type="NCBI Taxonomy" id="760192"/>
    <lineage>
        <taxon>Bacteria</taxon>
        <taxon>Pseudomonadati</taxon>
        <taxon>Bacteroidota</taxon>
        <taxon>Saprospiria</taxon>
        <taxon>Saprospirales</taxon>
        <taxon>Haliscomenobacteraceae</taxon>
        <taxon>Haliscomenobacter</taxon>
    </lineage>
</organism>
<name>F4KX90_HALH1</name>
<keyword evidence="6" id="KW-1185">Reference proteome</keyword>
<evidence type="ECO:0000313" key="6">
    <source>
        <dbReference type="Proteomes" id="UP000008461"/>
    </source>
</evidence>
<accession>F4KX90</accession>
<proteinExistence type="predicted"/>
<dbReference type="HOGENOM" id="CLU_084247_3_0_10"/>
<dbReference type="Pfam" id="PF08719">
    <property type="entry name" value="NADAR"/>
    <property type="match status" value="1"/>
</dbReference>
<dbReference type="InterPro" id="IPR037238">
    <property type="entry name" value="YbiA-like_sf"/>
</dbReference>
<dbReference type="OrthoDB" id="67297at2"/>
<dbReference type="eggNOG" id="COG3236">
    <property type="taxonomic scope" value="Bacteria"/>
</dbReference>
<dbReference type="Proteomes" id="UP000008461">
    <property type="component" value="Chromosome"/>
</dbReference>